<reference evidence="7" key="1">
    <citation type="journal article" date="2021" name="PeerJ">
        <title>Extensive microbial diversity within the chicken gut microbiome revealed by metagenomics and culture.</title>
        <authorList>
            <person name="Gilroy R."/>
            <person name="Ravi A."/>
            <person name="Getino M."/>
            <person name="Pursley I."/>
            <person name="Horton D.L."/>
            <person name="Alikhan N.F."/>
            <person name="Baker D."/>
            <person name="Gharbi K."/>
            <person name="Hall N."/>
            <person name="Watson M."/>
            <person name="Adriaenssens E.M."/>
            <person name="Foster-Nyarko E."/>
            <person name="Jarju S."/>
            <person name="Secka A."/>
            <person name="Antonio M."/>
            <person name="Oren A."/>
            <person name="Chaudhuri R.R."/>
            <person name="La Ragione R."/>
            <person name="Hildebrand F."/>
            <person name="Pallen M.J."/>
        </authorList>
    </citation>
    <scope>NUCLEOTIDE SEQUENCE</scope>
    <source>
        <strain evidence="7">CHK118-2852</strain>
    </source>
</reference>
<dbReference type="InterPro" id="IPR052737">
    <property type="entry name" value="Omega-amidase_YafV"/>
</dbReference>
<evidence type="ECO:0000256" key="2">
    <source>
        <dbReference type="ARBA" id="ARBA00022801"/>
    </source>
</evidence>
<dbReference type="NCBIfam" id="NF007757">
    <property type="entry name" value="PRK10438.1"/>
    <property type="match status" value="1"/>
</dbReference>
<feature type="domain" description="CN hydrolase" evidence="6">
    <location>
        <begin position="1"/>
        <end position="235"/>
    </location>
</feature>
<reference evidence="7" key="2">
    <citation type="submission" date="2021-04" db="EMBL/GenBank/DDBJ databases">
        <authorList>
            <person name="Gilroy R."/>
        </authorList>
    </citation>
    <scope>NUCLEOTIDE SEQUENCE</scope>
    <source>
        <strain evidence="7">CHK118-2852</strain>
    </source>
</reference>
<evidence type="ECO:0000256" key="1">
    <source>
        <dbReference type="ARBA" id="ARBA00010613"/>
    </source>
</evidence>
<dbReference type="Gene3D" id="3.60.110.10">
    <property type="entry name" value="Carbon-nitrogen hydrolase"/>
    <property type="match status" value="1"/>
</dbReference>
<organism evidence="7 8">
    <name type="scientific">Candidatus Bacteroides merdavium</name>
    <dbReference type="NCBI Taxonomy" id="2838472"/>
    <lineage>
        <taxon>Bacteria</taxon>
        <taxon>Pseudomonadati</taxon>
        <taxon>Bacteroidota</taxon>
        <taxon>Bacteroidia</taxon>
        <taxon>Bacteroidales</taxon>
        <taxon>Bacteroidaceae</taxon>
        <taxon>Bacteroides</taxon>
    </lineage>
</organism>
<dbReference type="FunFam" id="3.60.110.10:FF:000004">
    <property type="entry name" value="Carbon-nitrogen hydrolase"/>
    <property type="match status" value="1"/>
</dbReference>
<dbReference type="GO" id="GO:0106008">
    <property type="term" value="F:2-oxoglutaramate amidase activity"/>
    <property type="evidence" value="ECO:0007669"/>
    <property type="project" value="TreeGrafter"/>
</dbReference>
<evidence type="ECO:0000256" key="5">
    <source>
        <dbReference type="ARBA" id="ARBA00072139"/>
    </source>
</evidence>
<evidence type="ECO:0000313" key="7">
    <source>
        <dbReference type="EMBL" id="HIZ92069.1"/>
    </source>
</evidence>
<evidence type="ECO:0000256" key="4">
    <source>
        <dbReference type="ARBA" id="ARBA00052904"/>
    </source>
</evidence>
<dbReference type="AlphaFoldDB" id="A0A9D2GZ76"/>
<evidence type="ECO:0000259" key="6">
    <source>
        <dbReference type="PROSITE" id="PS50263"/>
    </source>
</evidence>
<name>A0A9D2GZ76_9BACE</name>
<accession>A0A9D2GZ76</accession>
<proteinExistence type="inferred from homology"/>
<dbReference type="PANTHER" id="PTHR47799:SF1">
    <property type="entry name" value="OMEGA-AMIDASE YAFV"/>
    <property type="match status" value="1"/>
</dbReference>
<dbReference type="EMBL" id="DXAV01000068">
    <property type="protein sequence ID" value="HIZ92069.1"/>
    <property type="molecule type" value="Genomic_DNA"/>
</dbReference>
<dbReference type="InterPro" id="IPR003010">
    <property type="entry name" value="C-N_Hydrolase"/>
</dbReference>
<keyword evidence="2" id="KW-0378">Hydrolase</keyword>
<dbReference type="PROSITE" id="PS50263">
    <property type="entry name" value="CN_HYDROLASE"/>
    <property type="match status" value="1"/>
</dbReference>
<gene>
    <name evidence="7" type="ORF">H9807_08140</name>
</gene>
<comment type="catalytic activity">
    <reaction evidence="4">
        <text>a monoamide of a dicarboxylate + H2O = a dicarboxylate + NH4(+)</text>
        <dbReference type="Rhea" id="RHEA:11716"/>
        <dbReference type="ChEBI" id="CHEBI:15377"/>
        <dbReference type="ChEBI" id="CHEBI:28938"/>
        <dbReference type="ChEBI" id="CHEBI:28965"/>
        <dbReference type="ChEBI" id="CHEBI:77450"/>
        <dbReference type="EC" id="3.5.1.3"/>
    </reaction>
</comment>
<evidence type="ECO:0000313" key="8">
    <source>
        <dbReference type="Proteomes" id="UP000824108"/>
    </source>
</evidence>
<comment type="caution">
    <text evidence="7">The sequence shown here is derived from an EMBL/GenBank/DDBJ whole genome shotgun (WGS) entry which is preliminary data.</text>
</comment>
<dbReference type="Proteomes" id="UP000824108">
    <property type="component" value="Unassembled WGS sequence"/>
</dbReference>
<dbReference type="Pfam" id="PF00795">
    <property type="entry name" value="CN_hydrolase"/>
    <property type="match status" value="1"/>
</dbReference>
<dbReference type="GO" id="GO:0050152">
    <property type="term" value="F:omega-amidase activity"/>
    <property type="evidence" value="ECO:0007669"/>
    <property type="project" value="UniProtKB-EC"/>
</dbReference>
<dbReference type="PANTHER" id="PTHR47799">
    <property type="entry name" value="OMEGA-AMIDASE YAFV"/>
    <property type="match status" value="1"/>
</dbReference>
<dbReference type="InterPro" id="IPR036526">
    <property type="entry name" value="C-N_Hydrolase_sf"/>
</dbReference>
<comment type="similarity">
    <text evidence="1">Belongs to the carbon-nitrogen hydrolase superfamily. NIT1/NIT2 family.</text>
</comment>
<dbReference type="CDD" id="cd07575">
    <property type="entry name" value="Xc-1258_like"/>
    <property type="match status" value="1"/>
</dbReference>
<evidence type="ECO:0000256" key="3">
    <source>
        <dbReference type="ARBA" id="ARBA00039118"/>
    </source>
</evidence>
<dbReference type="EC" id="3.5.1.3" evidence="3"/>
<dbReference type="SUPFAM" id="SSF56317">
    <property type="entry name" value="Carbon-nitrogen hydrolase"/>
    <property type="match status" value="1"/>
</dbReference>
<protein>
    <recommendedName>
        <fullName evidence="5">Omega-amidase YafV</fullName>
        <ecNumber evidence="3">3.5.1.3</ecNumber>
    </recommendedName>
</protein>
<sequence length="258" mass="29715">MRITLIQTDIAWEDKQENLRRLQLSLEKLKGKTDLVVLPETFTTGFSMNVKRLAEPQSGPTLSLLQQWASKYRTALAGSFIALHEDGTFRNRFFFLTPDGQASYYDKRHLFRMGKENQHFQAGTERPIIHYNGFRILPQICYDLRFPVWSRNVNNEYDLMIYVACWPEARREVWDVLLQARAFENQCYVCGVNRTGTDGNGLAYNGGSVVYSPKGERLASIPDGHEGIATVSIDLEVLQHFRQKFPVWEDADAFNIQP</sequence>